<gene>
    <name evidence="3" type="primary">Hypp9009</name>
    <name evidence="3" type="ORF">BLAG_LOCUS11625</name>
</gene>
<keyword evidence="2" id="KW-0812">Transmembrane</keyword>
<feature type="region of interest" description="Disordered" evidence="1">
    <location>
        <begin position="79"/>
        <end position="114"/>
    </location>
</feature>
<name>A0A8J9ZAW0_BRALA</name>
<dbReference type="EMBL" id="OV696703">
    <property type="protein sequence ID" value="CAH1251148.1"/>
    <property type="molecule type" value="Genomic_DNA"/>
</dbReference>
<feature type="compositionally biased region" description="Polar residues" evidence="1">
    <location>
        <begin position="82"/>
        <end position="102"/>
    </location>
</feature>
<proteinExistence type="predicted"/>
<feature type="transmembrane region" description="Helical" evidence="2">
    <location>
        <begin position="34"/>
        <end position="52"/>
    </location>
</feature>
<accession>A0A8J9ZAW0</accession>
<sequence>MIRRLSLTCSGRVQLQTAQLFCIAVTTSPTVTMKTFYCLTLLLAVIVTSYALPMADYHYEEEGAVLAVGAQPSPPTALYLANRSQVPNSTPENAKDTTSSQKPGIEPKISSSLA</sequence>
<keyword evidence="4" id="KW-1185">Reference proteome</keyword>
<dbReference type="AlphaFoldDB" id="A0A8J9ZAW0"/>
<evidence type="ECO:0000256" key="1">
    <source>
        <dbReference type="SAM" id="MobiDB-lite"/>
    </source>
</evidence>
<reference evidence="3" key="1">
    <citation type="submission" date="2022-01" db="EMBL/GenBank/DDBJ databases">
        <authorList>
            <person name="Braso-Vives M."/>
        </authorList>
    </citation>
    <scope>NUCLEOTIDE SEQUENCE</scope>
</reference>
<keyword evidence="2" id="KW-1133">Transmembrane helix</keyword>
<evidence type="ECO:0000313" key="3">
    <source>
        <dbReference type="EMBL" id="CAH1251148.1"/>
    </source>
</evidence>
<keyword evidence="2" id="KW-0472">Membrane</keyword>
<dbReference type="Proteomes" id="UP000838412">
    <property type="component" value="Chromosome 18"/>
</dbReference>
<protein>
    <submittedName>
        <fullName evidence="3">Hypp9009 protein</fullName>
    </submittedName>
</protein>
<evidence type="ECO:0000256" key="2">
    <source>
        <dbReference type="SAM" id="Phobius"/>
    </source>
</evidence>
<evidence type="ECO:0000313" key="4">
    <source>
        <dbReference type="Proteomes" id="UP000838412"/>
    </source>
</evidence>
<organism evidence="3 4">
    <name type="scientific">Branchiostoma lanceolatum</name>
    <name type="common">Common lancelet</name>
    <name type="synonym">Amphioxus lanceolatum</name>
    <dbReference type="NCBI Taxonomy" id="7740"/>
    <lineage>
        <taxon>Eukaryota</taxon>
        <taxon>Metazoa</taxon>
        <taxon>Chordata</taxon>
        <taxon>Cephalochordata</taxon>
        <taxon>Leptocardii</taxon>
        <taxon>Amphioxiformes</taxon>
        <taxon>Branchiostomatidae</taxon>
        <taxon>Branchiostoma</taxon>
    </lineage>
</organism>